<keyword evidence="5" id="KW-1185">Reference proteome</keyword>
<dbReference type="PANTHER" id="PTHR11592">
    <property type="entry name" value="GLUTATHIONE PEROXIDASE"/>
    <property type="match status" value="1"/>
</dbReference>
<evidence type="ECO:0000313" key="5">
    <source>
        <dbReference type="Proteomes" id="UP000261520"/>
    </source>
</evidence>
<organism evidence="4 5">
    <name type="scientific">Periophthalmus magnuspinnatus</name>
    <dbReference type="NCBI Taxonomy" id="409849"/>
    <lineage>
        <taxon>Eukaryota</taxon>
        <taxon>Metazoa</taxon>
        <taxon>Chordata</taxon>
        <taxon>Craniata</taxon>
        <taxon>Vertebrata</taxon>
        <taxon>Euteleostomi</taxon>
        <taxon>Actinopterygii</taxon>
        <taxon>Neopterygii</taxon>
        <taxon>Teleostei</taxon>
        <taxon>Neoteleostei</taxon>
        <taxon>Acanthomorphata</taxon>
        <taxon>Gobiaria</taxon>
        <taxon>Gobiiformes</taxon>
        <taxon>Gobioidei</taxon>
        <taxon>Gobiidae</taxon>
        <taxon>Oxudercinae</taxon>
        <taxon>Periophthalmus</taxon>
    </lineage>
</organism>
<name>A0A3B4A0C1_9GOBI</name>
<dbReference type="Gene3D" id="3.40.30.10">
    <property type="entry name" value="Glutaredoxin"/>
    <property type="match status" value="1"/>
</dbReference>
<dbReference type="InterPro" id="IPR036249">
    <property type="entry name" value="Thioredoxin-like_sf"/>
</dbReference>
<dbReference type="GO" id="GO:0006979">
    <property type="term" value="P:response to oxidative stress"/>
    <property type="evidence" value="ECO:0007669"/>
    <property type="project" value="InterPro"/>
</dbReference>
<dbReference type="Ensembl" id="ENSPMGT00000010765.1">
    <property type="protein sequence ID" value="ENSPMGP00000010089.1"/>
    <property type="gene ID" value="ENSPMGG00000008373.1"/>
</dbReference>
<evidence type="ECO:0000256" key="3">
    <source>
        <dbReference type="ARBA" id="ARBA00023002"/>
    </source>
</evidence>
<evidence type="ECO:0000256" key="2">
    <source>
        <dbReference type="ARBA" id="ARBA00022559"/>
    </source>
</evidence>
<proteinExistence type="inferred from homology"/>
<dbReference type="STRING" id="409849.ENSPMGP00000010089"/>
<dbReference type="Pfam" id="PF00255">
    <property type="entry name" value="GSHPx"/>
    <property type="match status" value="1"/>
</dbReference>
<keyword evidence="2" id="KW-0575">Peroxidase</keyword>
<dbReference type="GO" id="GO:0004602">
    <property type="term" value="F:glutathione peroxidase activity"/>
    <property type="evidence" value="ECO:0007669"/>
    <property type="project" value="TreeGrafter"/>
</dbReference>
<dbReference type="Proteomes" id="UP000261520">
    <property type="component" value="Unplaced"/>
</dbReference>
<dbReference type="PROSITE" id="PS51355">
    <property type="entry name" value="GLUTATHIONE_PEROXID_3"/>
    <property type="match status" value="1"/>
</dbReference>
<reference evidence="4" key="1">
    <citation type="submission" date="2025-08" db="UniProtKB">
        <authorList>
            <consortium name="Ensembl"/>
        </authorList>
    </citation>
    <scope>IDENTIFICATION</scope>
</reference>
<protein>
    <submittedName>
        <fullName evidence="4">Uncharacterized protein</fullName>
    </submittedName>
</protein>
<dbReference type="AlphaFoldDB" id="A0A3B4A0C1"/>
<evidence type="ECO:0000256" key="1">
    <source>
        <dbReference type="ARBA" id="ARBA00006926"/>
    </source>
</evidence>
<dbReference type="SUPFAM" id="SSF52833">
    <property type="entry name" value="Thioredoxin-like"/>
    <property type="match status" value="1"/>
</dbReference>
<evidence type="ECO:0000313" key="4">
    <source>
        <dbReference type="Ensembl" id="ENSPMGP00000010089.1"/>
    </source>
</evidence>
<dbReference type="InterPro" id="IPR000889">
    <property type="entry name" value="Glutathione_peroxidase"/>
</dbReference>
<sequence length="75" mass="8375">MESGDKCIYDFSAETLDGRCVPLSEFRGKVMLIVNVVTYPRLNALMDTFGHLNFTVLGFCCNQFGLQSPGLEHNL</sequence>
<comment type="similarity">
    <text evidence="1">Belongs to the glutathione peroxidase family.</text>
</comment>
<dbReference type="PANTHER" id="PTHR11592:SF81">
    <property type="entry name" value="GLUTATHIONE PEROXIDASE"/>
    <property type="match status" value="1"/>
</dbReference>
<reference evidence="4" key="2">
    <citation type="submission" date="2025-09" db="UniProtKB">
        <authorList>
            <consortium name="Ensembl"/>
        </authorList>
    </citation>
    <scope>IDENTIFICATION</scope>
</reference>
<keyword evidence="3" id="KW-0560">Oxidoreductase</keyword>
<accession>A0A3B4A0C1</accession>